<keyword evidence="1" id="KW-0175">Coiled coil</keyword>
<feature type="coiled-coil region" evidence="1">
    <location>
        <begin position="45"/>
        <end position="170"/>
    </location>
</feature>
<dbReference type="InterPro" id="IPR046858">
    <property type="entry name" value="ChrB_N"/>
</dbReference>
<sequence>MKTKFLAFSYKIPSEPSKNRVYFWRAIKELGAVYLQHGIILLPKNEEILNKLQELRYEVIKLKGKATVSEISFINEDDKNDIVLEFEKSRKEEYEELSKECEKIIREINREIENKKFKFSELEENEEELEKIKRWFKKIVMRDYYNISEREIAVEKIKSAEIKLQRYSEEVCKRENSKFHCHKNHNCDHKHYYKCHHR</sequence>
<accession>A0A0C1U3Z4</accession>
<dbReference type="STRING" id="29341.RSJ17_16390"/>
<name>A0A0C1U3Z4_9CLOT</name>
<protein>
    <submittedName>
        <fullName evidence="3">Putative chrB domain protein</fullName>
    </submittedName>
</protein>
<dbReference type="AlphaFoldDB" id="A0A0C1U3Z4"/>
<organism evidence="3 4">
    <name type="scientific">Clostridium argentinense CDC 2741</name>
    <dbReference type="NCBI Taxonomy" id="1418104"/>
    <lineage>
        <taxon>Bacteria</taxon>
        <taxon>Bacillati</taxon>
        <taxon>Bacillota</taxon>
        <taxon>Clostridia</taxon>
        <taxon>Eubacteriales</taxon>
        <taxon>Clostridiaceae</taxon>
        <taxon>Clostridium</taxon>
    </lineage>
</organism>
<evidence type="ECO:0000259" key="2">
    <source>
        <dbReference type="Pfam" id="PF20229"/>
    </source>
</evidence>
<keyword evidence="4" id="KW-1185">Reference proteome</keyword>
<dbReference type="Pfam" id="PF20229">
    <property type="entry name" value="ChrB_N"/>
    <property type="match status" value="1"/>
</dbReference>
<evidence type="ECO:0000256" key="1">
    <source>
        <dbReference type="SAM" id="Coils"/>
    </source>
</evidence>
<gene>
    <name evidence="3" type="ORF">U732_1824</name>
</gene>
<evidence type="ECO:0000313" key="4">
    <source>
        <dbReference type="Proteomes" id="UP000031366"/>
    </source>
</evidence>
<proteinExistence type="predicted"/>
<feature type="domain" description="ChrB N-terminal" evidence="2">
    <location>
        <begin position="20"/>
        <end position="175"/>
    </location>
</feature>
<comment type="caution">
    <text evidence="3">The sequence shown here is derived from an EMBL/GenBank/DDBJ whole genome shotgun (WGS) entry which is preliminary data.</text>
</comment>
<dbReference type="EMBL" id="AYSO01000017">
    <property type="protein sequence ID" value="KIE46243.1"/>
    <property type="molecule type" value="Genomic_DNA"/>
</dbReference>
<evidence type="ECO:0000313" key="3">
    <source>
        <dbReference type="EMBL" id="KIE46243.1"/>
    </source>
</evidence>
<dbReference type="RefSeq" id="WP_186269505.1">
    <property type="nucleotide sequence ID" value="NZ_AYSO01000017.1"/>
</dbReference>
<dbReference type="Proteomes" id="UP000031366">
    <property type="component" value="Unassembled WGS sequence"/>
</dbReference>
<reference evidence="3 4" key="1">
    <citation type="journal article" date="2015" name="Infect. Genet. Evol.">
        <title>Genomic sequences of six botulinum neurotoxin-producing strains representing three clostridial species illustrate the mobility and diversity of botulinum neurotoxin genes.</title>
        <authorList>
            <person name="Smith T.J."/>
            <person name="Hill K.K."/>
            <person name="Xie G."/>
            <person name="Foley B.T."/>
            <person name="Williamson C.H."/>
            <person name="Foster J.T."/>
            <person name="Johnson S.L."/>
            <person name="Chertkov O."/>
            <person name="Teshima H."/>
            <person name="Gibbons H.S."/>
            <person name="Johnsky L.A."/>
            <person name="Karavis M.A."/>
            <person name="Smith L.A."/>
        </authorList>
    </citation>
    <scope>NUCLEOTIDE SEQUENCE [LARGE SCALE GENOMIC DNA]</scope>
    <source>
        <strain evidence="3 4">CDC 2741</strain>
    </source>
</reference>